<organism evidence="1 2">
    <name type="scientific">Cyclobacterium xiamenense</name>
    <dbReference type="NCBI Taxonomy" id="1297121"/>
    <lineage>
        <taxon>Bacteria</taxon>
        <taxon>Pseudomonadati</taxon>
        <taxon>Bacteroidota</taxon>
        <taxon>Cytophagia</taxon>
        <taxon>Cytophagales</taxon>
        <taxon>Cyclobacteriaceae</taxon>
        <taxon>Cyclobacterium</taxon>
    </lineage>
</organism>
<evidence type="ECO:0000313" key="2">
    <source>
        <dbReference type="Proteomes" id="UP000199403"/>
    </source>
</evidence>
<dbReference type="AlphaFoldDB" id="A0A1H7AAU0"/>
<evidence type="ECO:0000313" key="1">
    <source>
        <dbReference type="EMBL" id="SEJ62046.1"/>
    </source>
</evidence>
<sequence>MLALNTSNLSNTNGLFSSWKNTSEPFGFPNLRPKDCFQTRASSFSAEAVERRFSAASPKLARSERSQKGRLPAKSEVQTGCGRCGKFRKDSVREKALGPTLFFIGKVRETNTSFCSSFLSRNFPGQDAGFLSASQPVWIRFQVPFVGRVAVRRTTTGGSGVPVSERASVYRPGFLEKMGIGDWIPYYSPEKSKKRPPLLALHRYVSVNRKVKQ</sequence>
<dbReference type="EMBL" id="FNZH01000006">
    <property type="protein sequence ID" value="SEJ62046.1"/>
    <property type="molecule type" value="Genomic_DNA"/>
</dbReference>
<dbReference type="Proteomes" id="UP000199403">
    <property type="component" value="Unassembled WGS sequence"/>
</dbReference>
<gene>
    <name evidence="1" type="ORF">SAMN05192553_106121</name>
</gene>
<keyword evidence="2" id="KW-1185">Reference proteome</keyword>
<protein>
    <submittedName>
        <fullName evidence="1">Uncharacterized protein</fullName>
    </submittedName>
</protein>
<accession>A0A1H7AAU0</accession>
<proteinExistence type="predicted"/>
<reference evidence="2" key="1">
    <citation type="submission" date="2016-10" db="EMBL/GenBank/DDBJ databases">
        <authorList>
            <person name="Varghese N."/>
            <person name="Submissions S."/>
        </authorList>
    </citation>
    <scope>NUCLEOTIDE SEQUENCE [LARGE SCALE GENOMIC DNA]</scope>
    <source>
        <strain evidence="2">IBRC-M 10761</strain>
    </source>
</reference>
<name>A0A1H7AAU0_9BACT</name>